<comment type="caution">
    <text evidence="2">The sequence shown here is derived from an EMBL/GenBank/DDBJ whole genome shotgun (WGS) entry which is preliminary data.</text>
</comment>
<dbReference type="Pfam" id="PF04294">
    <property type="entry name" value="VanW"/>
    <property type="match status" value="1"/>
</dbReference>
<dbReference type="Proteomes" id="UP000245469">
    <property type="component" value="Unassembled WGS sequence"/>
</dbReference>
<keyword evidence="3" id="KW-1185">Reference proteome</keyword>
<protein>
    <submittedName>
        <fullName evidence="2">Vancomycin resistance protein YoaR</fullName>
    </submittedName>
</protein>
<evidence type="ECO:0000313" key="2">
    <source>
        <dbReference type="EMBL" id="PWJ56172.1"/>
    </source>
</evidence>
<gene>
    <name evidence="2" type="ORF">BXY45_101147</name>
</gene>
<name>A0A316AF22_9ACTN</name>
<dbReference type="EMBL" id="QGDQ01000001">
    <property type="protein sequence ID" value="PWJ56172.1"/>
    <property type="molecule type" value="Genomic_DNA"/>
</dbReference>
<evidence type="ECO:0000313" key="3">
    <source>
        <dbReference type="Proteomes" id="UP000245469"/>
    </source>
</evidence>
<dbReference type="AlphaFoldDB" id="A0A316AF22"/>
<dbReference type="RefSeq" id="WP_109772378.1">
    <property type="nucleotide sequence ID" value="NZ_QGDQ01000001.1"/>
</dbReference>
<accession>A0A316AF22</accession>
<reference evidence="2 3" key="1">
    <citation type="submission" date="2018-03" db="EMBL/GenBank/DDBJ databases">
        <title>Genomic Encyclopedia of Archaeal and Bacterial Type Strains, Phase II (KMG-II): from individual species to whole genera.</title>
        <authorList>
            <person name="Goeker M."/>
        </authorList>
    </citation>
    <scope>NUCLEOTIDE SEQUENCE [LARGE SCALE GENOMIC DNA]</scope>
    <source>
        <strain evidence="2 3">DSM 44889</strain>
    </source>
</reference>
<dbReference type="PANTHER" id="PTHR35788">
    <property type="entry name" value="EXPORTED PROTEIN-RELATED"/>
    <property type="match status" value="1"/>
</dbReference>
<evidence type="ECO:0000256" key="1">
    <source>
        <dbReference type="SAM" id="MobiDB-lite"/>
    </source>
</evidence>
<dbReference type="OrthoDB" id="9813301at2"/>
<proteinExistence type="predicted"/>
<organism evidence="2 3">
    <name type="scientific">Quadrisphaera granulorum</name>
    <dbReference type="NCBI Taxonomy" id="317664"/>
    <lineage>
        <taxon>Bacteria</taxon>
        <taxon>Bacillati</taxon>
        <taxon>Actinomycetota</taxon>
        <taxon>Actinomycetes</taxon>
        <taxon>Kineosporiales</taxon>
        <taxon>Kineosporiaceae</taxon>
        <taxon>Quadrisphaera</taxon>
    </lineage>
</organism>
<dbReference type="InterPro" id="IPR052913">
    <property type="entry name" value="Glycopeptide_resist_protein"/>
</dbReference>
<feature type="region of interest" description="Disordered" evidence="1">
    <location>
        <begin position="16"/>
        <end position="44"/>
    </location>
</feature>
<sequence length="688" mass="68619">MVMPGGAAQLLEMLERSGESERGTTGVVPAPRRPQHRRERTAAGSDADVLVLPETGAARVAGPPAPQRLAGLVTEPVLEPVAGHLAGPFAAAPPSTTTAAATTTTTTTTTAVMRGQRIRVLALVAAAGLVAAAWSGVSTRLADRVPDGTTVAGVAIGGLDRTEAVTLLARMLEPRLTQPLEVRLDAPLAQGRTTAIDPAVADLRLDAAATVSRAIGPVGLPTTLWHQLSGRGAVEPVLRGDPADLASAVERAAVALDVPPTEGSISFASGAPVVVPPVEGAALDRDAAADLVRRAWLAGPGEAGGERPLALPATSAAPHVSADALAEALRTQAAPAVAGPLTVVVGERSVVLPPAAVVPALSVGADADGLRLHVDGAALAAAVATADPSTLTPAQDARLDTSGAVPVVVPAVPGAEPDPQALAASAAEALVASGDERTARVATRAVEPALTTEALTAMGITTLLGQVVSPLTADPARTQDVTVAARALDGAVLAQGQSLDVGARLGEPSAEAGWVPAVVVVDGRATSTLSAGTTQVASAVHAAAYAAGLQVDARTAPESWNPRDPVGLDAVVEPDAPLQLSEVAGPGAVLRVEVVDGALRVQVWGPAGRTVTLSTSPATDVRTAPQLSDPSPRCVPQPGMDGFTATVTRTITPQGGQPATDDLVTTYAPRAAITCTAAAVGGLPPSLD</sequence>
<dbReference type="InterPro" id="IPR007391">
    <property type="entry name" value="Vancomycin_resist_VanW"/>
</dbReference>
<dbReference type="PANTHER" id="PTHR35788:SF1">
    <property type="entry name" value="EXPORTED PROTEIN"/>
    <property type="match status" value="1"/>
</dbReference>